<reference evidence="1" key="1">
    <citation type="submission" date="2021-03" db="EMBL/GenBank/DDBJ databases">
        <title>Draft genome sequence of rust myrtle Austropuccinia psidii MF-1, a brazilian biotype.</title>
        <authorList>
            <person name="Quecine M.C."/>
            <person name="Pachon D.M.R."/>
            <person name="Bonatelli M.L."/>
            <person name="Correr F.H."/>
            <person name="Franceschini L.M."/>
            <person name="Leite T.F."/>
            <person name="Margarido G.R.A."/>
            <person name="Almeida C.A."/>
            <person name="Ferrarezi J.A."/>
            <person name="Labate C.A."/>
        </authorList>
    </citation>
    <scope>NUCLEOTIDE SEQUENCE</scope>
    <source>
        <strain evidence="1">MF-1</strain>
    </source>
</reference>
<name>A0A9Q3Q775_9BASI</name>
<organism evidence="1 2">
    <name type="scientific">Austropuccinia psidii MF-1</name>
    <dbReference type="NCBI Taxonomy" id="1389203"/>
    <lineage>
        <taxon>Eukaryota</taxon>
        <taxon>Fungi</taxon>
        <taxon>Dikarya</taxon>
        <taxon>Basidiomycota</taxon>
        <taxon>Pucciniomycotina</taxon>
        <taxon>Pucciniomycetes</taxon>
        <taxon>Pucciniales</taxon>
        <taxon>Sphaerophragmiaceae</taxon>
        <taxon>Austropuccinia</taxon>
    </lineage>
</organism>
<sequence>MATDPIWKEEDSWTNYINPQESNENSEWVFQIRTDPFPDISTIVLPSNEFEDIFAREIAPMDIIKPHPFIELPGFNVSKYYFLELPTWEGIEGNLGNIYWKQIPTMDEHLRKSPFWRTWECQEGFKHHHFESKK</sequence>
<gene>
    <name evidence="1" type="ORF">O181_127703</name>
</gene>
<dbReference type="EMBL" id="AVOT02128844">
    <property type="protein sequence ID" value="MBW0587988.1"/>
    <property type="molecule type" value="Genomic_DNA"/>
</dbReference>
<evidence type="ECO:0000313" key="1">
    <source>
        <dbReference type="EMBL" id="MBW0587988.1"/>
    </source>
</evidence>
<evidence type="ECO:0000313" key="2">
    <source>
        <dbReference type="Proteomes" id="UP000765509"/>
    </source>
</evidence>
<dbReference type="Proteomes" id="UP000765509">
    <property type="component" value="Unassembled WGS sequence"/>
</dbReference>
<comment type="caution">
    <text evidence="1">The sequence shown here is derived from an EMBL/GenBank/DDBJ whole genome shotgun (WGS) entry which is preliminary data.</text>
</comment>
<accession>A0A9Q3Q775</accession>
<dbReference type="AlphaFoldDB" id="A0A9Q3Q775"/>
<proteinExistence type="predicted"/>
<keyword evidence="2" id="KW-1185">Reference proteome</keyword>
<protein>
    <submittedName>
        <fullName evidence="1">Uncharacterized protein</fullName>
    </submittedName>
</protein>